<sequence>MTSLLKILLLPFSWLYAAVLAMRNWLYDRGWKPSTAFPEVPVLSVGNLRVGGTGKTPHVAWLVAWLQARGQRPALLSRGYGRRTRGYRLATAADSAATVGDEPWQQFGQFGGVVPVVVSEDRVAGIRRLLAEVPALTAVVLDDAYQHRRVRPAVNILLTEQQRPFYRDEVLPAGRLRESRVGAARADAVIITKCAPDLTVIAQAGITQQVRRYARPEVPVLFSAYDYGAPVPVPGTAAGRMTAPMSGAEVVLLTGIAQPGPLLAHLAAAGYRVAHHARFADHHAFTPAEIAALAAQCQPGQCVLTTQKDAARLQEPALAASVADLPVFYIPITVRFLADGEARLVALLAPYFPLPAVG</sequence>
<keyword evidence="5 13" id="KW-0444">Lipid biosynthesis</keyword>
<dbReference type="SUPFAM" id="SSF52540">
    <property type="entry name" value="P-loop containing nucleoside triphosphate hydrolases"/>
    <property type="match status" value="1"/>
</dbReference>
<keyword evidence="6 13" id="KW-0441">Lipid A biosynthesis</keyword>
<evidence type="ECO:0000313" key="14">
    <source>
        <dbReference type="EMBL" id="NVO32588.1"/>
    </source>
</evidence>
<evidence type="ECO:0000256" key="10">
    <source>
        <dbReference type="ARBA" id="ARBA00022840"/>
    </source>
</evidence>
<dbReference type="Proteomes" id="UP000565521">
    <property type="component" value="Unassembled WGS sequence"/>
</dbReference>
<evidence type="ECO:0000256" key="9">
    <source>
        <dbReference type="ARBA" id="ARBA00022777"/>
    </source>
</evidence>
<dbReference type="EMBL" id="JABKAU010000032">
    <property type="protein sequence ID" value="NVO32588.1"/>
    <property type="molecule type" value="Genomic_DNA"/>
</dbReference>
<dbReference type="GO" id="GO:0005886">
    <property type="term" value="C:plasma membrane"/>
    <property type="evidence" value="ECO:0007669"/>
    <property type="project" value="TreeGrafter"/>
</dbReference>
<name>A0A7Y7PRA4_9BACT</name>
<dbReference type="PANTHER" id="PTHR42724">
    <property type="entry name" value="TETRAACYLDISACCHARIDE 4'-KINASE"/>
    <property type="match status" value="1"/>
</dbReference>
<dbReference type="GO" id="GO:0009029">
    <property type="term" value="F:lipid-A 4'-kinase activity"/>
    <property type="evidence" value="ECO:0007669"/>
    <property type="project" value="UniProtKB-UniRule"/>
</dbReference>
<comment type="similarity">
    <text evidence="13">Belongs to the LpxK family.</text>
</comment>
<evidence type="ECO:0000256" key="13">
    <source>
        <dbReference type="HAMAP-Rule" id="MF_00409"/>
    </source>
</evidence>
<evidence type="ECO:0000256" key="2">
    <source>
        <dbReference type="ARBA" id="ARBA00004870"/>
    </source>
</evidence>
<keyword evidence="10 13" id="KW-0067">ATP-binding</keyword>
<evidence type="ECO:0000256" key="7">
    <source>
        <dbReference type="ARBA" id="ARBA00022679"/>
    </source>
</evidence>
<evidence type="ECO:0000256" key="11">
    <source>
        <dbReference type="ARBA" id="ARBA00023098"/>
    </source>
</evidence>
<comment type="caution">
    <text evidence="14">The sequence shown here is derived from an EMBL/GenBank/DDBJ whole genome shotgun (WGS) entry which is preliminary data.</text>
</comment>
<dbReference type="InterPro" id="IPR027417">
    <property type="entry name" value="P-loop_NTPase"/>
</dbReference>
<dbReference type="GO" id="GO:0005524">
    <property type="term" value="F:ATP binding"/>
    <property type="evidence" value="ECO:0007669"/>
    <property type="project" value="UniProtKB-UniRule"/>
</dbReference>
<comment type="function">
    <text evidence="1 13">Transfers the gamma-phosphate of ATP to the 4'-position of a tetraacyldisaccharide 1-phosphate intermediate (termed DS-1-P) to form tetraacyldisaccharide 1,4'-bis-phosphate (lipid IVA).</text>
</comment>
<dbReference type="RefSeq" id="WP_176909463.1">
    <property type="nucleotide sequence ID" value="NZ_JABKAU010000032.1"/>
</dbReference>
<accession>A0A7Y7PRA4</accession>
<keyword evidence="9 13" id="KW-0418">Kinase</keyword>
<dbReference type="GO" id="GO:0009245">
    <property type="term" value="P:lipid A biosynthetic process"/>
    <property type="evidence" value="ECO:0007669"/>
    <property type="project" value="UniProtKB-UniRule"/>
</dbReference>
<evidence type="ECO:0000256" key="6">
    <source>
        <dbReference type="ARBA" id="ARBA00022556"/>
    </source>
</evidence>
<keyword evidence="15" id="KW-1185">Reference proteome</keyword>
<dbReference type="NCBIfam" id="TIGR00682">
    <property type="entry name" value="lpxK"/>
    <property type="match status" value="1"/>
</dbReference>
<organism evidence="14 15">
    <name type="scientific">Hymenobacter lapidiphilus</name>
    <dbReference type="NCBI Taxonomy" id="2608003"/>
    <lineage>
        <taxon>Bacteria</taxon>
        <taxon>Pseudomonadati</taxon>
        <taxon>Bacteroidota</taxon>
        <taxon>Cytophagia</taxon>
        <taxon>Cytophagales</taxon>
        <taxon>Hymenobacteraceae</taxon>
        <taxon>Hymenobacter</taxon>
    </lineage>
</organism>
<evidence type="ECO:0000256" key="3">
    <source>
        <dbReference type="ARBA" id="ARBA00012071"/>
    </source>
</evidence>
<evidence type="ECO:0000256" key="8">
    <source>
        <dbReference type="ARBA" id="ARBA00022741"/>
    </source>
</evidence>
<feature type="binding site" evidence="13">
    <location>
        <begin position="49"/>
        <end position="56"/>
    </location>
    <ligand>
        <name>ATP</name>
        <dbReference type="ChEBI" id="CHEBI:30616"/>
    </ligand>
</feature>
<dbReference type="InterPro" id="IPR003758">
    <property type="entry name" value="LpxK"/>
</dbReference>
<evidence type="ECO:0000256" key="1">
    <source>
        <dbReference type="ARBA" id="ARBA00002274"/>
    </source>
</evidence>
<keyword evidence="11 13" id="KW-0443">Lipid metabolism</keyword>
<dbReference type="HAMAP" id="MF_00409">
    <property type="entry name" value="LpxK"/>
    <property type="match status" value="1"/>
</dbReference>
<evidence type="ECO:0000256" key="12">
    <source>
        <dbReference type="ARBA" id="ARBA00029757"/>
    </source>
</evidence>
<evidence type="ECO:0000313" key="15">
    <source>
        <dbReference type="Proteomes" id="UP000565521"/>
    </source>
</evidence>
<keyword evidence="7 13" id="KW-0808">Transferase</keyword>
<keyword evidence="8 13" id="KW-0547">Nucleotide-binding</keyword>
<comment type="catalytic activity">
    <reaction evidence="13">
        <text>a lipid A disaccharide + ATP = a lipid IVA + ADP + H(+)</text>
        <dbReference type="Rhea" id="RHEA:67840"/>
        <dbReference type="ChEBI" id="CHEBI:15378"/>
        <dbReference type="ChEBI" id="CHEBI:30616"/>
        <dbReference type="ChEBI" id="CHEBI:176343"/>
        <dbReference type="ChEBI" id="CHEBI:176425"/>
        <dbReference type="ChEBI" id="CHEBI:456216"/>
        <dbReference type="EC" id="2.7.1.130"/>
    </reaction>
</comment>
<evidence type="ECO:0000256" key="5">
    <source>
        <dbReference type="ARBA" id="ARBA00022516"/>
    </source>
</evidence>
<gene>
    <name evidence="13 14" type="primary">lpxK</name>
    <name evidence="14" type="ORF">HW554_15335</name>
</gene>
<proteinExistence type="inferred from homology"/>
<dbReference type="PANTHER" id="PTHR42724:SF1">
    <property type="entry name" value="TETRAACYLDISACCHARIDE 4'-KINASE, MITOCHONDRIAL-RELATED"/>
    <property type="match status" value="1"/>
</dbReference>
<dbReference type="AlphaFoldDB" id="A0A7Y7PRA4"/>
<protein>
    <recommendedName>
        <fullName evidence="4 13">Tetraacyldisaccharide 4'-kinase</fullName>
        <ecNumber evidence="3 13">2.7.1.130</ecNumber>
    </recommendedName>
    <alternativeName>
        <fullName evidence="12 13">Lipid A 4'-kinase</fullName>
    </alternativeName>
</protein>
<dbReference type="EC" id="2.7.1.130" evidence="3 13"/>
<comment type="pathway">
    <text evidence="2 13">Glycolipid biosynthesis; lipid IV(A) biosynthesis; lipid IV(A) from (3R)-3-hydroxytetradecanoyl-[acyl-carrier-protein] and UDP-N-acetyl-alpha-D-glucosamine: step 6/6.</text>
</comment>
<dbReference type="UniPathway" id="UPA00359">
    <property type="reaction ID" value="UER00482"/>
</dbReference>
<evidence type="ECO:0000256" key="4">
    <source>
        <dbReference type="ARBA" id="ARBA00016436"/>
    </source>
</evidence>
<reference evidence="14 15" key="1">
    <citation type="submission" date="2020-05" db="EMBL/GenBank/DDBJ databases">
        <title>Hymenobacter terrestris sp. nov. and Hymenobacter lapidiphilus sp. nov., isolated from regoliths in Antarctica.</title>
        <authorList>
            <person name="Sedlacek I."/>
            <person name="Pantucek R."/>
            <person name="Zeman M."/>
            <person name="Holochova P."/>
            <person name="Kralova S."/>
            <person name="Stankova E."/>
            <person name="Sedo O."/>
            <person name="Micenkova L."/>
            <person name="Svec P."/>
            <person name="Gupta V."/>
            <person name="Sood U."/>
            <person name="Korpole U.S."/>
            <person name="Lal R."/>
        </authorList>
    </citation>
    <scope>NUCLEOTIDE SEQUENCE [LARGE SCALE GENOMIC DNA]</scope>
    <source>
        <strain evidence="14 15">P5342</strain>
    </source>
</reference>
<dbReference type="Pfam" id="PF02606">
    <property type="entry name" value="LpxK"/>
    <property type="match status" value="1"/>
</dbReference>
<dbReference type="GO" id="GO:0009244">
    <property type="term" value="P:lipopolysaccharide core region biosynthetic process"/>
    <property type="evidence" value="ECO:0007669"/>
    <property type="project" value="TreeGrafter"/>
</dbReference>